<dbReference type="AlphaFoldDB" id="A0A6S8Z0V9"/>
<proteinExistence type="predicted"/>
<evidence type="ECO:0008006" key="2">
    <source>
        <dbReference type="Google" id="ProtNLM"/>
    </source>
</evidence>
<gene>
    <name evidence="1" type="ORF">DBRI00130_LOCUS1561</name>
</gene>
<accession>A0A6S8Z0V9</accession>
<dbReference type="EMBL" id="HBNS01001945">
    <property type="protein sequence ID" value="CAE4581019.1"/>
    <property type="molecule type" value="Transcribed_RNA"/>
</dbReference>
<sequence>MALEERRKSRQKRSFRTSFSREHKKEISAIRRRQASFLVAFCSLFALLIHILRPSVTFDPHVPGEGLLEKMHLRNSGEDNRPIMHTFYHRIDPEKMRKNTGMTDDADSDMINSWSRAWEAAGWRTQILTLEDAKKHPQFDYFNKTLHELPFDKTFQEYDILCFHRWLAMVEVGGGWMSDYDVYPLNPLRGKVLPFGGKLTAYENIPRGAVPSLVSGSSSEWNRMANTLIHNTITHRSNKNFWSDFFALIDIYQDNPKSYNIVDGVLPGKRVLTGTKWGKKECQMTEKKIAVHFSHDSIVMGVSREGETALDRPRIAEKFVEMWSDRCMNAPVFAKNLIMAKH</sequence>
<protein>
    <recommendedName>
        <fullName evidence="2">Alpha 1,4-glycosyltransferase domain-containing protein</fullName>
    </recommendedName>
</protein>
<evidence type="ECO:0000313" key="1">
    <source>
        <dbReference type="EMBL" id="CAE4581019.1"/>
    </source>
</evidence>
<organism evidence="1">
    <name type="scientific">Ditylum brightwellii</name>
    <dbReference type="NCBI Taxonomy" id="49249"/>
    <lineage>
        <taxon>Eukaryota</taxon>
        <taxon>Sar</taxon>
        <taxon>Stramenopiles</taxon>
        <taxon>Ochrophyta</taxon>
        <taxon>Bacillariophyta</taxon>
        <taxon>Mediophyceae</taxon>
        <taxon>Lithodesmiophycidae</taxon>
        <taxon>Lithodesmiales</taxon>
        <taxon>Lithodesmiaceae</taxon>
        <taxon>Ditylum</taxon>
    </lineage>
</organism>
<name>A0A6S8Z0V9_9STRA</name>
<reference evidence="1" key="1">
    <citation type="submission" date="2021-01" db="EMBL/GenBank/DDBJ databases">
        <authorList>
            <person name="Corre E."/>
            <person name="Pelletier E."/>
            <person name="Niang G."/>
            <person name="Scheremetjew M."/>
            <person name="Finn R."/>
            <person name="Kale V."/>
            <person name="Holt S."/>
            <person name="Cochrane G."/>
            <person name="Meng A."/>
            <person name="Brown T."/>
            <person name="Cohen L."/>
        </authorList>
    </citation>
    <scope>NUCLEOTIDE SEQUENCE</scope>
    <source>
        <strain evidence="1">GSO104</strain>
    </source>
</reference>